<evidence type="ECO:0000313" key="1">
    <source>
        <dbReference type="EMBL" id="SMD44230.1"/>
    </source>
</evidence>
<sequence>MEKAYNLKFLFLWGLIIGFSFGCGITEDENPDLDDLNTSGFFLKAKVNGVLVEFKQEDMQLVNIGSAIPGVYELAISAGASLPDDSGYSEVITLIVRDDSPIGVKTYDYLRPFTETGFGLKGFILGYLNASESLGYVTDVDEEDSVLQITELTNTRIRGKFSGIIYEIVSGNTKNITEGEFFLKVDNSN</sequence>
<proteinExistence type="predicted"/>
<evidence type="ECO:0000313" key="2">
    <source>
        <dbReference type="Proteomes" id="UP000192333"/>
    </source>
</evidence>
<dbReference type="AlphaFoldDB" id="A0A1W2H5K1"/>
<dbReference type="Proteomes" id="UP000192333">
    <property type="component" value="Chromosome I"/>
</dbReference>
<dbReference type="PROSITE" id="PS51257">
    <property type="entry name" value="PROKAR_LIPOPROTEIN"/>
    <property type="match status" value="1"/>
</dbReference>
<reference evidence="2" key="1">
    <citation type="submission" date="2017-04" db="EMBL/GenBank/DDBJ databases">
        <authorList>
            <person name="Varghese N."/>
            <person name="Submissions S."/>
        </authorList>
    </citation>
    <scope>NUCLEOTIDE SEQUENCE [LARGE SCALE GENOMIC DNA]</scope>
    <source>
        <strain evidence="2">DSM 16537</strain>
    </source>
</reference>
<name>A0A1W2H5K1_9BACT</name>
<organism evidence="1 2">
    <name type="scientific">Aquiflexum balticum DSM 16537</name>
    <dbReference type="NCBI Taxonomy" id="758820"/>
    <lineage>
        <taxon>Bacteria</taxon>
        <taxon>Pseudomonadati</taxon>
        <taxon>Bacteroidota</taxon>
        <taxon>Cytophagia</taxon>
        <taxon>Cytophagales</taxon>
        <taxon>Cyclobacteriaceae</taxon>
        <taxon>Aquiflexum</taxon>
    </lineage>
</organism>
<keyword evidence="2" id="KW-1185">Reference proteome</keyword>
<accession>A0A1W2H5K1</accession>
<gene>
    <name evidence="1" type="ORF">SAMN00777080_2850</name>
</gene>
<dbReference type="RefSeq" id="WP_084121034.1">
    <property type="nucleotide sequence ID" value="NZ_LT838813.1"/>
</dbReference>
<protein>
    <submittedName>
        <fullName evidence="1">Uncharacterized protein</fullName>
    </submittedName>
</protein>
<dbReference type="OrthoDB" id="838530at2"/>
<dbReference type="EMBL" id="LT838813">
    <property type="protein sequence ID" value="SMD44230.1"/>
    <property type="molecule type" value="Genomic_DNA"/>
</dbReference>